<name>A0ABY5PJC8_9ACTN</name>
<dbReference type="RefSeq" id="WP_353866893.1">
    <property type="nucleotide sequence ID" value="NZ_CP088295.1"/>
</dbReference>
<protein>
    <submittedName>
        <fullName evidence="1">Uncharacterized protein</fullName>
    </submittedName>
</protein>
<dbReference type="EMBL" id="CP088295">
    <property type="protein sequence ID" value="UUY04520.1"/>
    <property type="molecule type" value="Genomic_DNA"/>
</dbReference>
<dbReference type="Proteomes" id="UP001058860">
    <property type="component" value="Chromosome"/>
</dbReference>
<evidence type="ECO:0000313" key="2">
    <source>
        <dbReference type="Proteomes" id="UP001058860"/>
    </source>
</evidence>
<sequence length="49" mass="5671">MWVLPSTSGAARRYWDLAPWAALAERVQLNDVLDDQLPRYAETLRRLGE</sequence>
<proteinExistence type="predicted"/>
<gene>
    <name evidence="1" type="ORF">LRS13_03000</name>
</gene>
<evidence type="ECO:0000313" key="1">
    <source>
        <dbReference type="EMBL" id="UUY04520.1"/>
    </source>
</evidence>
<accession>A0ABY5PJC8</accession>
<organism evidence="1 2">
    <name type="scientific">Svornostia abyssi</name>
    <dbReference type="NCBI Taxonomy" id="2898438"/>
    <lineage>
        <taxon>Bacteria</taxon>
        <taxon>Bacillati</taxon>
        <taxon>Actinomycetota</taxon>
        <taxon>Thermoleophilia</taxon>
        <taxon>Solirubrobacterales</taxon>
        <taxon>Baekduiaceae</taxon>
        <taxon>Svornostia</taxon>
    </lineage>
</organism>
<reference evidence="2" key="1">
    <citation type="submission" date="2021-11" db="EMBL/GenBank/DDBJ databases">
        <title>Cultivation dependent microbiological survey of springs from the worlds oldest radium mine currently devoted to the extraction of radon-saturated water.</title>
        <authorList>
            <person name="Kapinusova G."/>
            <person name="Smrhova T."/>
            <person name="Strejcek M."/>
            <person name="Suman J."/>
            <person name="Jani K."/>
            <person name="Pajer P."/>
            <person name="Uhlik O."/>
        </authorList>
    </citation>
    <scope>NUCLEOTIDE SEQUENCE [LARGE SCALE GENOMIC DNA]</scope>
    <source>
        <strain evidence="2">J379</strain>
    </source>
</reference>
<keyword evidence="2" id="KW-1185">Reference proteome</keyword>